<keyword evidence="5" id="KW-0949">S-adenosyl-L-methionine</keyword>
<gene>
    <name evidence="7" type="ORF">DAH51_07015</name>
</gene>
<evidence type="ECO:0000313" key="8">
    <source>
        <dbReference type="Proteomes" id="UP000287401"/>
    </source>
</evidence>
<protein>
    <submittedName>
        <fullName evidence="7">DNA cytosine methyltransferase</fullName>
    </submittedName>
</protein>
<dbReference type="Proteomes" id="UP000287401">
    <property type="component" value="Unassembled WGS sequence"/>
</dbReference>
<name>A0A430BZ67_SPHYA</name>
<feature type="active site" evidence="5">
    <location>
        <position position="88"/>
    </location>
</feature>
<proteinExistence type="inferred from homology"/>
<evidence type="ECO:0000313" key="7">
    <source>
        <dbReference type="EMBL" id="RSU57987.1"/>
    </source>
</evidence>
<organism evidence="7 8">
    <name type="scientific">Sphingobium yanoikuyae</name>
    <name type="common">Sphingomonas yanoikuyae</name>
    <dbReference type="NCBI Taxonomy" id="13690"/>
    <lineage>
        <taxon>Bacteria</taxon>
        <taxon>Pseudomonadati</taxon>
        <taxon>Pseudomonadota</taxon>
        <taxon>Alphaproteobacteria</taxon>
        <taxon>Sphingomonadales</taxon>
        <taxon>Sphingomonadaceae</taxon>
        <taxon>Sphingobium</taxon>
    </lineage>
</organism>
<keyword evidence="1 5" id="KW-0489">Methyltransferase</keyword>
<feature type="region of interest" description="Disordered" evidence="6">
    <location>
        <begin position="240"/>
        <end position="267"/>
    </location>
</feature>
<dbReference type="Pfam" id="PF00145">
    <property type="entry name" value="DNA_methylase"/>
    <property type="match status" value="1"/>
</dbReference>
<comment type="caution">
    <text evidence="7">The sequence shown here is derived from an EMBL/GenBank/DDBJ whole genome shotgun (WGS) entry which is preliminary data.</text>
</comment>
<feature type="compositionally biased region" description="Basic and acidic residues" evidence="6">
    <location>
        <begin position="244"/>
        <end position="256"/>
    </location>
</feature>
<comment type="similarity">
    <text evidence="5">Belongs to the class I-like SAM-binding methyltransferase superfamily. C5-methyltransferase family.</text>
</comment>
<dbReference type="GO" id="GO:0032259">
    <property type="term" value="P:methylation"/>
    <property type="evidence" value="ECO:0007669"/>
    <property type="project" value="UniProtKB-KW"/>
</dbReference>
<dbReference type="GO" id="GO:0009307">
    <property type="term" value="P:DNA restriction-modification system"/>
    <property type="evidence" value="ECO:0007669"/>
    <property type="project" value="UniProtKB-KW"/>
</dbReference>
<dbReference type="PRINTS" id="PR00105">
    <property type="entry name" value="C5METTRFRASE"/>
</dbReference>
<dbReference type="SUPFAM" id="SSF53335">
    <property type="entry name" value="S-adenosyl-L-methionine-dependent methyltransferases"/>
    <property type="match status" value="1"/>
</dbReference>
<dbReference type="PROSITE" id="PS51679">
    <property type="entry name" value="SAM_MT_C5"/>
    <property type="match status" value="1"/>
</dbReference>
<comment type="catalytic activity">
    <reaction evidence="4">
        <text>a 2'-deoxycytidine in DNA + S-adenosyl-L-methionine = a 5-methyl-2'-deoxycytidine in DNA + S-adenosyl-L-homocysteine + H(+)</text>
        <dbReference type="Rhea" id="RHEA:13681"/>
        <dbReference type="Rhea" id="RHEA-COMP:11369"/>
        <dbReference type="Rhea" id="RHEA-COMP:11370"/>
        <dbReference type="ChEBI" id="CHEBI:15378"/>
        <dbReference type="ChEBI" id="CHEBI:57856"/>
        <dbReference type="ChEBI" id="CHEBI:59789"/>
        <dbReference type="ChEBI" id="CHEBI:85452"/>
        <dbReference type="ChEBI" id="CHEBI:85454"/>
        <dbReference type="EC" id="2.1.1.37"/>
    </reaction>
</comment>
<evidence type="ECO:0000256" key="4">
    <source>
        <dbReference type="ARBA" id="ARBA00047422"/>
    </source>
</evidence>
<evidence type="ECO:0000256" key="3">
    <source>
        <dbReference type="ARBA" id="ARBA00022747"/>
    </source>
</evidence>
<evidence type="ECO:0000256" key="2">
    <source>
        <dbReference type="ARBA" id="ARBA00022679"/>
    </source>
</evidence>
<evidence type="ECO:0000256" key="1">
    <source>
        <dbReference type="ARBA" id="ARBA00022603"/>
    </source>
</evidence>
<dbReference type="InterPro" id="IPR029063">
    <property type="entry name" value="SAM-dependent_MTases_sf"/>
</dbReference>
<reference evidence="7 8" key="1">
    <citation type="submission" date="2018-07" db="EMBL/GenBank/DDBJ databases">
        <title>Genomic and Epidemiologic Investigation of an Indolent Hospital Outbreak.</title>
        <authorList>
            <person name="Johnson R.C."/>
            <person name="Deming C."/>
            <person name="Conlan S."/>
            <person name="Zellmer C.J."/>
            <person name="Michelin A.V."/>
            <person name="Lee-Lin S."/>
            <person name="Thomas P.J."/>
            <person name="Park M."/>
            <person name="Weingarten R.A."/>
            <person name="Less J."/>
            <person name="Dekker J.P."/>
            <person name="Frank K.M."/>
            <person name="Musser K.A."/>
            <person name="Mcquiston J.R."/>
            <person name="Henderson D.K."/>
            <person name="Lau A.F."/>
            <person name="Palmore T.N."/>
            <person name="Segre J.A."/>
        </authorList>
    </citation>
    <scope>NUCLEOTIDE SEQUENCE [LARGE SCALE GENOMIC DNA]</scope>
    <source>
        <strain evidence="7 8">SK-NIH.Env6_1116</strain>
    </source>
</reference>
<dbReference type="InterPro" id="IPR001525">
    <property type="entry name" value="C5_MeTfrase"/>
</dbReference>
<keyword evidence="2 5" id="KW-0808">Transferase</keyword>
<evidence type="ECO:0000256" key="6">
    <source>
        <dbReference type="SAM" id="MobiDB-lite"/>
    </source>
</evidence>
<dbReference type="AlphaFoldDB" id="A0A430BZ67"/>
<accession>A0A430BZ67</accession>
<dbReference type="EMBL" id="QRAL01000006">
    <property type="protein sequence ID" value="RSU57987.1"/>
    <property type="molecule type" value="Genomic_DNA"/>
</dbReference>
<dbReference type="Gene3D" id="3.40.50.150">
    <property type="entry name" value="Vaccinia Virus protein VP39"/>
    <property type="match status" value="1"/>
</dbReference>
<dbReference type="RefSeq" id="WP_125997788.1">
    <property type="nucleotide sequence ID" value="NZ_QRAL01000006.1"/>
</dbReference>
<dbReference type="GO" id="GO:0003886">
    <property type="term" value="F:DNA (cytosine-5-)-methyltransferase activity"/>
    <property type="evidence" value="ECO:0007669"/>
    <property type="project" value="UniProtKB-EC"/>
</dbReference>
<sequence length="341" mass="35957">MAIRSRNILSLCAGVGGLELGILLALRHRGEDGRGICYVEGEAAAAASLVASMEAGWFHPAPVWSDMRTFDARPWRGLVHILASGDPCQDNSVAGKRAGADGDRFLASEVTRLAEECRPDLIFRENVPGNADGQLAAIAPPLEGLGYRVAAGIFSSAETRNTMRRERLFIMAVADGWGGGDRGIQCGGELGFLGQGNGTRGRDYPSLVQSKGIGPGEGWPEHAGQQGRCAIAGAGGAMDCADGGGRRPEGHQRRAPGDALQPSRRLPPAVIPGPTDSRWIDVLDRFPELQPALSEEEAESHLRRGVNAMAHRVERLRATGNGVDPLVAAHAFLSLGALLGV</sequence>
<keyword evidence="3" id="KW-0680">Restriction system</keyword>
<evidence type="ECO:0000256" key="5">
    <source>
        <dbReference type="PROSITE-ProRule" id="PRU01016"/>
    </source>
</evidence>